<dbReference type="AlphaFoldDB" id="A0A4R0RR53"/>
<gene>
    <name evidence="2" type="ORF">EIP91_009999</name>
</gene>
<protein>
    <recommendedName>
        <fullName evidence="1">F-box domain-containing protein</fullName>
    </recommendedName>
</protein>
<keyword evidence="3" id="KW-1185">Reference proteome</keyword>
<proteinExistence type="predicted"/>
<sequence>MSFPEIPTETLENIIAFLWSDRESLLGCSLVSHRWHSAARPLVFRSVAVKNKNRLDELEDLLSREPIVGWWIKSVFIDTSRTGTWMMDIHSNGGSFDVVPRPVLVERLKKLRSLKFKGLLGLDLRNELSAVFLQSIIQSFPSSVESLTLIDCRGHDGFFLALMHSFPRLRALQSIRMRTNTYLVSAGLSREVLDDFHRAHIPFFTSCTTDRVPQTPHPVLGLTSLKLDGTDFKRSKANVVCLRSLRSLHTLEIRHSGDPLDTLDDLLLRILPECGSTLRTFILCVELLPSLYEEDFLPEVWPPGFNQLKNLRSLELALNPPDHPLVVSLLAACQTTCSKLTALSFGVSFKELSAFELQATVDRALQTFPCQSVTVKEVHSKYCDGTLREETIRVWWAKTFPPSTLAREEGGQRVALEVKVHS</sequence>
<dbReference type="Gene3D" id="3.80.10.10">
    <property type="entry name" value="Ribonuclease Inhibitor"/>
    <property type="match status" value="1"/>
</dbReference>
<feature type="domain" description="F-box" evidence="1">
    <location>
        <begin position="4"/>
        <end position="46"/>
    </location>
</feature>
<evidence type="ECO:0000313" key="3">
    <source>
        <dbReference type="Proteomes" id="UP000292702"/>
    </source>
</evidence>
<evidence type="ECO:0000313" key="2">
    <source>
        <dbReference type="EMBL" id="TCD68715.1"/>
    </source>
</evidence>
<name>A0A4R0RR53_9APHY</name>
<reference evidence="2 3" key="1">
    <citation type="submission" date="2018-11" db="EMBL/GenBank/DDBJ databases">
        <title>Genome assembly of Steccherinum ochraceum LE-BIN_3174, the white-rot fungus of the Steccherinaceae family (The Residual Polyporoid clade, Polyporales, Basidiomycota).</title>
        <authorList>
            <person name="Fedorova T.V."/>
            <person name="Glazunova O.A."/>
            <person name="Landesman E.O."/>
            <person name="Moiseenko K.V."/>
            <person name="Psurtseva N.V."/>
            <person name="Savinova O.S."/>
            <person name="Shakhova N.V."/>
            <person name="Tyazhelova T.V."/>
            <person name="Vasina D.V."/>
        </authorList>
    </citation>
    <scope>NUCLEOTIDE SEQUENCE [LARGE SCALE GENOMIC DNA]</scope>
    <source>
        <strain evidence="2 3">LE-BIN_3174</strain>
    </source>
</reference>
<dbReference type="SUPFAM" id="SSF81383">
    <property type="entry name" value="F-box domain"/>
    <property type="match status" value="1"/>
</dbReference>
<dbReference type="InterPro" id="IPR036047">
    <property type="entry name" value="F-box-like_dom_sf"/>
</dbReference>
<dbReference type="InterPro" id="IPR001810">
    <property type="entry name" value="F-box_dom"/>
</dbReference>
<dbReference type="SUPFAM" id="SSF52047">
    <property type="entry name" value="RNI-like"/>
    <property type="match status" value="1"/>
</dbReference>
<evidence type="ECO:0000259" key="1">
    <source>
        <dbReference type="Pfam" id="PF12937"/>
    </source>
</evidence>
<dbReference type="Proteomes" id="UP000292702">
    <property type="component" value="Unassembled WGS sequence"/>
</dbReference>
<accession>A0A4R0RR53</accession>
<comment type="caution">
    <text evidence="2">The sequence shown here is derived from an EMBL/GenBank/DDBJ whole genome shotgun (WGS) entry which is preliminary data.</text>
</comment>
<dbReference type="EMBL" id="RWJN01000059">
    <property type="protein sequence ID" value="TCD68715.1"/>
    <property type="molecule type" value="Genomic_DNA"/>
</dbReference>
<dbReference type="InterPro" id="IPR032675">
    <property type="entry name" value="LRR_dom_sf"/>
</dbReference>
<dbReference type="Pfam" id="PF12937">
    <property type="entry name" value="F-box-like"/>
    <property type="match status" value="1"/>
</dbReference>
<dbReference type="CDD" id="cd09917">
    <property type="entry name" value="F-box_SF"/>
    <property type="match status" value="1"/>
</dbReference>
<dbReference type="OrthoDB" id="2758166at2759"/>
<organism evidence="2 3">
    <name type="scientific">Steccherinum ochraceum</name>
    <dbReference type="NCBI Taxonomy" id="92696"/>
    <lineage>
        <taxon>Eukaryota</taxon>
        <taxon>Fungi</taxon>
        <taxon>Dikarya</taxon>
        <taxon>Basidiomycota</taxon>
        <taxon>Agaricomycotina</taxon>
        <taxon>Agaricomycetes</taxon>
        <taxon>Polyporales</taxon>
        <taxon>Steccherinaceae</taxon>
        <taxon>Steccherinum</taxon>
    </lineage>
</organism>